<feature type="transmembrane region" description="Helical" evidence="2">
    <location>
        <begin position="29"/>
        <end position="49"/>
    </location>
</feature>
<evidence type="ECO:0000256" key="1">
    <source>
        <dbReference type="SAM" id="MobiDB-lite"/>
    </source>
</evidence>
<feature type="compositionally biased region" description="Polar residues" evidence="1">
    <location>
        <begin position="702"/>
        <end position="711"/>
    </location>
</feature>
<feature type="transmembrane region" description="Helical" evidence="2">
    <location>
        <begin position="108"/>
        <end position="128"/>
    </location>
</feature>
<keyword evidence="2" id="KW-0472">Membrane</keyword>
<feature type="transmembrane region" description="Helical" evidence="2">
    <location>
        <begin position="582"/>
        <end position="609"/>
    </location>
</feature>
<evidence type="ECO:0000313" key="4">
    <source>
        <dbReference type="Proteomes" id="UP000319160"/>
    </source>
</evidence>
<feature type="region of interest" description="Disordered" evidence="1">
    <location>
        <begin position="681"/>
        <end position="711"/>
    </location>
</feature>
<dbReference type="Proteomes" id="UP000319160">
    <property type="component" value="Unassembled WGS sequence"/>
</dbReference>
<proteinExistence type="predicted"/>
<dbReference type="AlphaFoldDB" id="A0A553I9A5"/>
<accession>A0A553I9A5</accession>
<keyword evidence="4" id="KW-1185">Reference proteome</keyword>
<keyword evidence="2" id="KW-0812">Transmembrane</keyword>
<evidence type="ECO:0000256" key="2">
    <source>
        <dbReference type="SAM" id="Phobius"/>
    </source>
</evidence>
<evidence type="ECO:0000313" key="3">
    <source>
        <dbReference type="EMBL" id="TRX96796.1"/>
    </source>
</evidence>
<feature type="region of interest" description="Disordered" evidence="1">
    <location>
        <begin position="734"/>
        <end position="770"/>
    </location>
</feature>
<sequence>MESSVYLGRWTNWSRGPILGATLTTTKSYGNLLIAFVAIFIAFVASRFWRILCLVLHRCYSTSEARDAIHHQRQVVLRNSLNPESGLLNTIRLVWAWRKVPVNRLVRLLPIGLLAIICLVAFTVAGGLSSNISTAAGDEVLVRSTHCGPIRITEPSAEMVVIGSRFNAEKLNDAENYAQRCYISNSTACNKFVVGRLPTATMNTTSTCPFQDRICRDPQSTLRLDTGYIDSNDKLGLNAPTNQRFAWRYVLHCAPLETKGYTSRIVDADKGWIRFHYGNVSVGALENQTMRDYLYEIEDSDFQYQPRKGNSLAGSNFRLSYDNSRTFQGKPADGFFTPIPELARPDGDTTMAFLSGNGVPFGQLMDDGWYRATDFLTTISHSLASGAQPVYRPSVAASPMGCVEQWQWCNSAYPKDNGCGPLAGLSDSLYGAAALFNLTSEELDSDRPLSSEASGTRLIWPALLTLGYPTTLPSLLGHLGAKSLASQSRLYSGVQWALPNNQWQLDVIQWWNTILASVQASCMRNPPSVLLKSYNPSIVEAAQGSSDPEFREYTAPPLNEEEQKLCNSQKIRSSAYSSFNLFGLYFVFILGIIIICVSFALEPLLACLYKRRKYKPYAHFEWISNNSLQLHRLAQEELGLTQWSRCTEEVPTTDCDAYLASLNINDPKHPVLHCLENPEMSNKSEQEVPHDSAEPVAGNIGGNHSTDGTVVGDTSTNVDSNLEHSYADDVTTVGDQGSEVTIDAAPPTPVQHRPTPELRGAQTAAGGNQH</sequence>
<comment type="caution">
    <text evidence="3">The sequence shown here is derived from an EMBL/GenBank/DDBJ whole genome shotgun (WGS) entry which is preliminary data.</text>
</comment>
<reference evidence="4" key="1">
    <citation type="submission" date="2019-06" db="EMBL/GenBank/DDBJ databases">
        <title>Draft genome sequence of the griseofulvin-producing fungus Xylaria cubensis strain G536.</title>
        <authorList>
            <person name="Mead M.E."/>
            <person name="Raja H.A."/>
            <person name="Steenwyk J.L."/>
            <person name="Knowles S.L."/>
            <person name="Oberlies N.H."/>
            <person name="Rokas A."/>
        </authorList>
    </citation>
    <scope>NUCLEOTIDE SEQUENCE [LARGE SCALE GENOMIC DNA]</scope>
    <source>
        <strain evidence="4">G536</strain>
    </source>
</reference>
<protein>
    <submittedName>
        <fullName evidence="3">Uncharacterized protein</fullName>
    </submittedName>
</protein>
<name>A0A553I9A5_9PEZI</name>
<organism evidence="3 4">
    <name type="scientific">Xylaria flabelliformis</name>
    <dbReference type="NCBI Taxonomy" id="2512241"/>
    <lineage>
        <taxon>Eukaryota</taxon>
        <taxon>Fungi</taxon>
        <taxon>Dikarya</taxon>
        <taxon>Ascomycota</taxon>
        <taxon>Pezizomycotina</taxon>
        <taxon>Sordariomycetes</taxon>
        <taxon>Xylariomycetidae</taxon>
        <taxon>Xylariales</taxon>
        <taxon>Xylariaceae</taxon>
        <taxon>Xylaria</taxon>
    </lineage>
</organism>
<keyword evidence="2" id="KW-1133">Transmembrane helix</keyword>
<gene>
    <name evidence="3" type="ORF">FHL15_002102</name>
</gene>
<feature type="compositionally biased region" description="Basic and acidic residues" evidence="1">
    <location>
        <begin position="682"/>
        <end position="693"/>
    </location>
</feature>
<dbReference type="OrthoDB" id="3540210at2759"/>
<dbReference type="EMBL" id="VFLP01000008">
    <property type="protein sequence ID" value="TRX96796.1"/>
    <property type="molecule type" value="Genomic_DNA"/>
</dbReference>